<dbReference type="PANTHER" id="PTHR11474:SF95">
    <property type="entry name" value="POLYPHENOL OXIDASE, CHLOROPLASTIC-LIKE"/>
    <property type="match status" value="1"/>
</dbReference>
<dbReference type="PANTHER" id="PTHR11474">
    <property type="entry name" value="TYROSINASE FAMILY MEMBER"/>
    <property type="match status" value="1"/>
</dbReference>
<organism evidence="10 11">
    <name type="scientific">Populus deltoides</name>
    <name type="common">Eastern poplar</name>
    <name type="synonym">Eastern cottonwood</name>
    <dbReference type="NCBI Taxonomy" id="3696"/>
    <lineage>
        <taxon>Eukaryota</taxon>
        <taxon>Viridiplantae</taxon>
        <taxon>Streptophyta</taxon>
        <taxon>Embryophyta</taxon>
        <taxon>Tracheophyta</taxon>
        <taxon>Spermatophyta</taxon>
        <taxon>Magnoliopsida</taxon>
        <taxon>eudicotyledons</taxon>
        <taxon>Gunneridae</taxon>
        <taxon>Pentapetalae</taxon>
        <taxon>rosids</taxon>
        <taxon>fabids</taxon>
        <taxon>Malpighiales</taxon>
        <taxon>Salicaceae</taxon>
        <taxon>Saliceae</taxon>
        <taxon>Populus</taxon>
    </lineage>
</organism>
<keyword evidence="7" id="KW-1015">Disulfide bond</keyword>
<dbReference type="Gene3D" id="1.10.1280.10">
    <property type="entry name" value="Di-copper center containing domain from catechol oxidase"/>
    <property type="match status" value="2"/>
</dbReference>
<evidence type="ECO:0000313" key="11">
    <source>
        <dbReference type="Proteomes" id="UP000807159"/>
    </source>
</evidence>
<dbReference type="Pfam" id="PF00264">
    <property type="entry name" value="Tyrosinase"/>
    <property type="match status" value="1"/>
</dbReference>
<comment type="cofactor">
    <cofactor evidence="1">
        <name>Cu(2+)</name>
        <dbReference type="ChEBI" id="CHEBI:29036"/>
    </cofactor>
</comment>
<dbReference type="PRINTS" id="PR00092">
    <property type="entry name" value="TYROSINASE"/>
</dbReference>
<comment type="caution">
    <text evidence="10">The sequence shown here is derived from an EMBL/GenBank/DDBJ whole genome shotgun (WGS) entry which is preliminary data.</text>
</comment>
<dbReference type="EMBL" id="JACEGQ020000001">
    <property type="protein sequence ID" value="KAH8518744.1"/>
    <property type="molecule type" value="Genomic_DNA"/>
</dbReference>
<dbReference type="GO" id="GO:0004097">
    <property type="term" value="F:catechol oxidase activity"/>
    <property type="evidence" value="ECO:0007669"/>
    <property type="project" value="InterPro"/>
</dbReference>
<evidence type="ECO:0000256" key="4">
    <source>
        <dbReference type="ARBA" id="ARBA00022784"/>
    </source>
</evidence>
<evidence type="ECO:0000313" key="10">
    <source>
        <dbReference type="EMBL" id="KAH8518744.1"/>
    </source>
</evidence>
<evidence type="ECO:0000256" key="8">
    <source>
        <dbReference type="SAM" id="MobiDB-lite"/>
    </source>
</evidence>
<name>A0A8T2ZMB0_POPDE</name>
<feature type="domain" description="Tyrosinase copper-binding" evidence="9">
    <location>
        <begin position="312"/>
        <end position="323"/>
    </location>
</feature>
<evidence type="ECO:0000256" key="5">
    <source>
        <dbReference type="ARBA" id="ARBA00023002"/>
    </source>
</evidence>
<evidence type="ECO:0000256" key="2">
    <source>
        <dbReference type="ARBA" id="ARBA00009928"/>
    </source>
</evidence>
<evidence type="ECO:0000256" key="6">
    <source>
        <dbReference type="ARBA" id="ARBA00023008"/>
    </source>
</evidence>
<reference evidence="10" key="1">
    <citation type="journal article" date="2021" name="J. Hered.">
        <title>Genome Assembly of Salicaceae Populus deltoides (Eastern Cottonwood) I-69 Based on Nanopore Sequencing and Hi-C Technologies.</title>
        <authorList>
            <person name="Bai S."/>
            <person name="Wu H."/>
            <person name="Zhang J."/>
            <person name="Pan Z."/>
            <person name="Zhao W."/>
            <person name="Li Z."/>
            <person name="Tong C."/>
        </authorList>
    </citation>
    <scope>NUCLEOTIDE SEQUENCE</scope>
    <source>
        <tissue evidence="10">Leaf</tissue>
    </source>
</reference>
<protein>
    <recommendedName>
        <fullName evidence="9">Tyrosinase copper-binding domain-containing protein</fullName>
    </recommendedName>
</protein>
<dbReference type="InterPro" id="IPR022739">
    <property type="entry name" value="Polyphenol_oxidase_cen"/>
</dbReference>
<keyword evidence="11" id="KW-1185">Reference proteome</keyword>
<dbReference type="SUPFAM" id="SSF48056">
    <property type="entry name" value="Di-copper centre-containing domain"/>
    <property type="match status" value="1"/>
</dbReference>
<sequence>MASCISLSSSIPLAASSFLPSFPKTHRVSRIKKPNRPNIPIVSCKSGKNDHEQNPATRRDLLIGLGGLYGATSLSDPFAYANPIAPPDITQCELVPLPSQSDPSNCCPPTSTKIKNFEFPSASSPMRIRPAAHLVDKAYVAKYAEAIALMKSLPDDDPRSFKNQANVHCAYCDGAYHQAGFPDLELQIHFSRHANASHFTDPKSPLYDPLRDANHQPPTLLDLNYAKGDANPDPAKAEELYASNLNVMYRQMVSGATKPTLFFGKPYRAGDDPSPGMGTIETTPHTQIHYWTGDPNQTNGENMGNFYSAGRDPIFYCHHSNVDRMWDLWKKIPGGKRKDIEDTDWLNSEFLFWDENKELVRVKVKDTLDTEKLRYGFQDVPIPWLTTRATPKLTRQEKSRRAAKKSVVLTPISAFPVVLDNVISVEVSRPKKSRSATEKEDEDEVLVIEGIEYEENQLIKFDVLVNDEPDSPGGPDKSEFAGSFVNVPHKHAKKSKDNYGIGDYRIVGRSGS</sequence>
<proteinExistence type="inferred from homology"/>
<dbReference type="InterPro" id="IPR050316">
    <property type="entry name" value="Tyrosinase/Hemocyanin"/>
</dbReference>
<dbReference type="Proteomes" id="UP000807159">
    <property type="component" value="Chromosome 1"/>
</dbReference>
<comment type="similarity">
    <text evidence="2">Belongs to the tyrosinase family.</text>
</comment>
<evidence type="ECO:0000259" key="9">
    <source>
        <dbReference type="PROSITE" id="PS00498"/>
    </source>
</evidence>
<gene>
    <name evidence="10" type="ORF">H0E87_000554</name>
</gene>
<dbReference type="InterPro" id="IPR008922">
    <property type="entry name" value="Di-copper_centre_dom_sf"/>
</dbReference>
<dbReference type="InterPro" id="IPR002227">
    <property type="entry name" value="Tyrosinase_Cu-bd"/>
</dbReference>
<dbReference type="Pfam" id="PF12142">
    <property type="entry name" value="PPO1_DWL"/>
    <property type="match status" value="1"/>
</dbReference>
<evidence type="ECO:0000256" key="3">
    <source>
        <dbReference type="ARBA" id="ARBA00022723"/>
    </source>
</evidence>
<evidence type="ECO:0000256" key="7">
    <source>
        <dbReference type="ARBA" id="ARBA00023157"/>
    </source>
</evidence>
<keyword evidence="4" id="KW-0883">Thioether bond</keyword>
<keyword evidence="3" id="KW-0479">Metal-binding</keyword>
<dbReference type="AlphaFoldDB" id="A0A8T2ZMB0"/>
<dbReference type="GO" id="GO:0046872">
    <property type="term" value="F:metal ion binding"/>
    <property type="evidence" value="ECO:0007669"/>
    <property type="project" value="UniProtKB-KW"/>
</dbReference>
<dbReference type="Pfam" id="PF12143">
    <property type="entry name" value="PPO1_KFDV"/>
    <property type="match status" value="1"/>
</dbReference>
<dbReference type="InterPro" id="IPR022740">
    <property type="entry name" value="Polyphenol_oxidase_C"/>
</dbReference>
<dbReference type="PROSITE" id="PS00498">
    <property type="entry name" value="TYROSINASE_2"/>
    <property type="match status" value="1"/>
</dbReference>
<keyword evidence="6" id="KW-0186">Copper</keyword>
<evidence type="ECO:0000256" key="1">
    <source>
        <dbReference type="ARBA" id="ARBA00001973"/>
    </source>
</evidence>
<feature type="region of interest" description="Disordered" evidence="8">
    <location>
        <begin position="465"/>
        <end position="484"/>
    </location>
</feature>
<accession>A0A8T2ZMB0</accession>
<keyword evidence="5" id="KW-0560">Oxidoreductase</keyword>